<name>J3MC48_ORYBR</name>
<proteinExistence type="predicted"/>
<reference evidence="1" key="1">
    <citation type="journal article" date="2013" name="Nat. Commun.">
        <title>Whole-genome sequencing of Oryza brachyantha reveals mechanisms underlying Oryza genome evolution.</title>
        <authorList>
            <person name="Chen J."/>
            <person name="Huang Q."/>
            <person name="Gao D."/>
            <person name="Wang J."/>
            <person name="Lang Y."/>
            <person name="Liu T."/>
            <person name="Li B."/>
            <person name="Bai Z."/>
            <person name="Luis Goicoechea J."/>
            <person name="Liang C."/>
            <person name="Chen C."/>
            <person name="Zhang W."/>
            <person name="Sun S."/>
            <person name="Liao Y."/>
            <person name="Zhang X."/>
            <person name="Yang L."/>
            <person name="Song C."/>
            <person name="Wang M."/>
            <person name="Shi J."/>
            <person name="Liu G."/>
            <person name="Liu J."/>
            <person name="Zhou H."/>
            <person name="Zhou W."/>
            <person name="Yu Q."/>
            <person name="An N."/>
            <person name="Chen Y."/>
            <person name="Cai Q."/>
            <person name="Wang B."/>
            <person name="Liu B."/>
            <person name="Min J."/>
            <person name="Huang Y."/>
            <person name="Wu H."/>
            <person name="Li Z."/>
            <person name="Zhang Y."/>
            <person name="Yin Y."/>
            <person name="Song W."/>
            <person name="Jiang J."/>
            <person name="Jackson S.A."/>
            <person name="Wing R.A."/>
            <person name="Wang J."/>
            <person name="Chen M."/>
        </authorList>
    </citation>
    <scope>NUCLEOTIDE SEQUENCE [LARGE SCALE GENOMIC DNA]</scope>
    <source>
        <strain evidence="1">cv. IRGC 101232</strain>
    </source>
</reference>
<dbReference type="HOGENOM" id="CLU_2214009_0_0_1"/>
<dbReference type="EnsemblPlants" id="OB06G15920.1">
    <property type="protein sequence ID" value="OB06G15920.1"/>
    <property type="gene ID" value="OB06G15920"/>
</dbReference>
<dbReference type="Gramene" id="OB06G15920.1">
    <property type="protein sequence ID" value="OB06G15920.1"/>
    <property type="gene ID" value="OB06G15920"/>
</dbReference>
<dbReference type="Proteomes" id="UP000006038">
    <property type="component" value="Chromosome 6"/>
</dbReference>
<dbReference type="AlphaFoldDB" id="J3MC48"/>
<sequence length="107" mass="12680">MRLQKSRTTNYATIFCSKHAFDLSFDLFKQIKTQLQFRVSFQKKKTSVQRGRINFIHFVWYLPGKASPGIIWHSMLGHIQCGLELDRLRDGDNKKTLFLAYRCFFTL</sequence>
<accession>J3MC48</accession>
<keyword evidence="2" id="KW-1185">Reference proteome</keyword>
<protein>
    <submittedName>
        <fullName evidence="1">Uncharacterized protein</fullName>
    </submittedName>
</protein>
<organism evidence="1">
    <name type="scientific">Oryza brachyantha</name>
    <name type="common">malo sina</name>
    <dbReference type="NCBI Taxonomy" id="4533"/>
    <lineage>
        <taxon>Eukaryota</taxon>
        <taxon>Viridiplantae</taxon>
        <taxon>Streptophyta</taxon>
        <taxon>Embryophyta</taxon>
        <taxon>Tracheophyta</taxon>
        <taxon>Spermatophyta</taxon>
        <taxon>Magnoliopsida</taxon>
        <taxon>Liliopsida</taxon>
        <taxon>Poales</taxon>
        <taxon>Poaceae</taxon>
        <taxon>BOP clade</taxon>
        <taxon>Oryzoideae</taxon>
        <taxon>Oryzeae</taxon>
        <taxon>Oryzinae</taxon>
        <taxon>Oryza</taxon>
    </lineage>
</organism>
<reference evidence="1" key="2">
    <citation type="submission" date="2013-04" db="UniProtKB">
        <authorList>
            <consortium name="EnsemblPlants"/>
        </authorList>
    </citation>
    <scope>IDENTIFICATION</scope>
</reference>
<evidence type="ECO:0000313" key="1">
    <source>
        <dbReference type="EnsemblPlants" id="OB06G15920.1"/>
    </source>
</evidence>
<evidence type="ECO:0000313" key="2">
    <source>
        <dbReference type="Proteomes" id="UP000006038"/>
    </source>
</evidence>